<keyword evidence="3" id="KW-1185">Reference proteome</keyword>
<evidence type="ECO:0000313" key="2">
    <source>
        <dbReference type="EMBL" id="SHJ40956.1"/>
    </source>
</evidence>
<keyword evidence="1" id="KW-1133">Transmembrane helix</keyword>
<proteinExistence type="predicted"/>
<reference evidence="2 3" key="1">
    <citation type="submission" date="2016-11" db="EMBL/GenBank/DDBJ databases">
        <authorList>
            <person name="Jaros S."/>
            <person name="Januszkiewicz K."/>
            <person name="Wedrychowicz H."/>
        </authorList>
    </citation>
    <scope>NUCLEOTIDE SEQUENCE [LARGE SCALE GENOMIC DNA]</scope>
    <source>
        <strain evidence="2 3">DSM 14916</strain>
    </source>
</reference>
<sequence length="236" mass="24610">MPRHERALTVAALKFSLIPMFAIMIGAFLAAWRTPGEKQVAVVQHLAAGVVFAAAATEILPQVMHGGSPMATVIGGALGVAVMLGLKSAESRWQGPVALLAAIGLDLAIDGLVLGLAFIAGERAGILLAVALTLEVLFLALTLTIDLAGRYPKAKAIGLTCALALLVPMGALIAQPVALLPPVWITGFLSFGLMALLYLVTEELLVEAHEKPDSPLISAMFFVGFLAILLLEEIMA</sequence>
<gene>
    <name evidence="2" type="ORF">SAMN02745194_02500</name>
</gene>
<dbReference type="Proteomes" id="UP000184387">
    <property type="component" value="Unassembled WGS sequence"/>
</dbReference>
<protein>
    <submittedName>
        <fullName evidence="2">Zinc transporter, ZIP family</fullName>
    </submittedName>
</protein>
<organism evidence="2 3">
    <name type="scientific">Muricoccus roseus</name>
    <dbReference type="NCBI Taxonomy" id="198092"/>
    <lineage>
        <taxon>Bacteria</taxon>
        <taxon>Pseudomonadati</taxon>
        <taxon>Pseudomonadota</taxon>
        <taxon>Alphaproteobacteria</taxon>
        <taxon>Acetobacterales</taxon>
        <taxon>Roseomonadaceae</taxon>
        <taxon>Muricoccus</taxon>
    </lineage>
</organism>
<feature type="transmembrane region" description="Helical" evidence="1">
    <location>
        <begin position="213"/>
        <end position="231"/>
    </location>
</feature>
<evidence type="ECO:0000313" key="3">
    <source>
        <dbReference type="Proteomes" id="UP000184387"/>
    </source>
</evidence>
<feature type="transmembrane region" description="Helical" evidence="1">
    <location>
        <begin position="126"/>
        <end position="145"/>
    </location>
</feature>
<feature type="transmembrane region" description="Helical" evidence="1">
    <location>
        <begin position="157"/>
        <end position="177"/>
    </location>
</feature>
<keyword evidence="1" id="KW-0812">Transmembrane</keyword>
<evidence type="ECO:0000256" key="1">
    <source>
        <dbReference type="SAM" id="Phobius"/>
    </source>
</evidence>
<feature type="transmembrane region" description="Helical" evidence="1">
    <location>
        <begin position="98"/>
        <end position="120"/>
    </location>
</feature>
<feature type="transmembrane region" description="Helical" evidence="1">
    <location>
        <begin position="12"/>
        <end position="32"/>
    </location>
</feature>
<dbReference type="EMBL" id="FQZF01000013">
    <property type="protein sequence ID" value="SHJ40956.1"/>
    <property type="molecule type" value="Genomic_DNA"/>
</dbReference>
<keyword evidence="1" id="KW-0472">Membrane</keyword>
<feature type="transmembrane region" description="Helical" evidence="1">
    <location>
        <begin position="66"/>
        <end position="86"/>
    </location>
</feature>
<dbReference type="STRING" id="198092.SAMN02745194_02500"/>
<feature type="transmembrane region" description="Helical" evidence="1">
    <location>
        <begin position="183"/>
        <end position="201"/>
    </location>
</feature>
<name>A0A1M6J2N6_9PROT</name>
<dbReference type="AlphaFoldDB" id="A0A1M6J2N6"/>
<accession>A0A1M6J2N6</accession>